<name>A0AAU0UK51_9FIRM</name>
<organism evidence="4 5">
    <name type="scientific">Metallumcola ferriviriculae</name>
    <dbReference type="NCBI Taxonomy" id="3039180"/>
    <lineage>
        <taxon>Bacteria</taxon>
        <taxon>Bacillati</taxon>
        <taxon>Bacillota</taxon>
        <taxon>Clostridia</taxon>
        <taxon>Neomoorellales</taxon>
        <taxon>Desulfitibacteraceae</taxon>
        <taxon>Metallumcola</taxon>
    </lineage>
</organism>
<dbReference type="InterPro" id="IPR050097">
    <property type="entry name" value="Ferredoxin-NADP_redctase_2"/>
</dbReference>
<dbReference type="AlphaFoldDB" id="A0AAU0UK51"/>
<accession>A0AAU0UK51</accession>
<dbReference type="InterPro" id="IPR023753">
    <property type="entry name" value="FAD/NAD-binding_dom"/>
</dbReference>
<dbReference type="Proteomes" id="UP001329915">
    <property type="component" value="Chromosome"/>
</dbReference>
<keyword evidence="1" id="KW-0285">Flavoprotein</keyword>
<dbReference type="GO" id="GO:0016491">
    <property type="term" value="F:oxidoreductase activity"/>
    <property type="evidence" value="ECO:0007669"/>
    <property type="project" value="UniProtKB-KW"/>
</dbReference>
<evidence type="ECO:0000259" key="3">
    <source>
        <dbReference type="Pfam" id="PF07992"/>
    </source>
</evidence>
<dbReference type="Pfam" id="PF07992">
    <property type="entry name" value="Pyr_redox_2"/>
    <property type="match status" value="1"/>
</dbReference>
<dbReference type="RefSeq" id="WP_366923475.1">
    <property type="nucleotide sequence ID" value="NZ_CP121694.1"/>
</dbReference>
<dbReference type="Gene3D" id="3.50.50.60">
    <property type="entry name" value="FAD/NAD(P)-binding domain"/>
    <property type="match status" value="1"/>
</dbReference>
<dbReference type="SUPFAM" id="SSF51905">
    <property type="entry name" value="FAD/NAD(P)-binding domain"/>
    <property type="match status" value="1"/>
</dbReference>
<proteinExistence type="predicted"/>
<sequence length="92" mass="10366">MLRRVKHLRLELMESSYISALREIINKFEGKVEMNQWHYIKTDKLMATNVPGVFAAGDIRDKVYRQAVLAAADGAIAGIEAEKYLVKQSAKG</sequence>
<evidence type="ECO:0000256" key="2">
    <source>
        <dbReference type="ARBA" id="ARBA00023002"/>
    </source>
</evidence>
<protein>
    <submittedName>
        <fullName evidence="4">FAD-dependent oxidoreductase</fullName>
    </submittedName>
</protein>
<dbReference type="PANTHER" id="PTHR48105">
    <property type="entry name" value="THIOREDOXIN REDUCTASE 1-RELATED-RELATED"/>
    <property type="match status" value="1"/>
</dbReference>
<dbReference type="EMBL" id="CP121694">
    <property type="protein sequence ID" value="WRO20585.1"/>
    <property type="molecule type" value="Genomic_DNA"/>
</dbReference>
<feature type="domain" description="FAD/NAD(P)-binding" evidence="3">
    <location>
        <begin position="28"/>
        <end position="74"/>
    </location>
</feature>
<keyword evidence="2" id="KW-0560">Oxidoreductase</keyword>
<evidence type="ECO:0000313" key="4">
    <source>
        <dbReference type="EMBL" id="WRO20585.1"/>
    </source>
</evidence>
<reference evidence="4 5" key="1">
    <citation type="submission" date="2023-04" db="EMBL/GenBank/DDBJ databases">
        <authorList>
            <person name="Hsu D."/>
        </authorList>
    </citation>
    <scope>NUCLEOTIDE SEQUENCE [LARGE SCALE GENOMIC DNA]</scope>
    <source>
        <strain evidence="4 5">MK1</strain>
    </source>
</reference>
<gene>
    <name evidence="4" type="ORF">MFMK1_000368</name>
</gene>
<keyword evidence="5" id="KW-1185">Reference proteome</keyword>
<evidence type="ECO:0000313" key="5">
    <source>
        <dbReference type="Proteomes" id="UP001329915"/>
    </source>
</evidence>
<evidence type="ECO:0000256" key="1">
    <source>
        <dbReference type="ARBA" id="ARBA00022630"/>
    </source>
</evidence>
<dbReference type="KEGG" id="dbc:MFMK1_000368"/>
<dbReference type="InterPro" id="IPR036188">
    <property type="entry name" value="FAD/NAD-bd_sf"/>
</dbReference>